<dbReference type="InterPro" id="IPR001173">
    <property type="entry name" value="Glyco_trans_2-like"/>
</dbReference>
<dbReference type="PANTHER" id="PTHR43179">
    <property type="entry name" value="RHAMNOSYLTRANSFERASE WBBL"/>
    <property type="match status" value="1"/>
</dbReference>
<keyword evidence="1" id="KW-0472">Membrane</keyword>
<proteinExistence type="predicted"/>
<dbReference type="Pfam" id="PF13727">
    <property type="entry name" value="CoA_binding_3"/>
    <property type="match status" value="1"/>
</dbReference>
<comment type="caution">
    <text evidence="4">The sequence shown here is derived from an EMBL/GenBank/DDBJ whole genome shotgun (WGS) entry which is preliminary data.</text>
</comment>
<gene>
    <name evidence="4" type="ORF">ACFL2Z_01820</name>
</gene>
<feature type="transmembrane region" description="Helical" evidence="1">
    <location>
        <begin position="546"/>
        <end position="569"/>
    </location>
</feature>
<name>A0ABV6YNM8_UNCEI</name>
<organism evidence="4 5">
    <name type="scientific">Eiseniibacteriota bacterium</name>
    <dbReference type="NCBI Taxonomy" id="2212470"/>
    <lineage>
        <taxon>Bacteria</taxon>
        <taxon>Candidatus Eiseniibacteriota</taxon>
    </lineage>
</organism>
<evidence type="ECO:0000259" key="2">
    <source>
        <dbReference type="Pfam" id="PF00535"/>
    </source>
</evidence>
<dbReference type="Proteomes" id="UP001594288">
    <property type="component" value="Unassembled WGS sequence"/>
</dbReference>
<keyword evidence="1" id="KW-0812">Transmembrane</keyword>
<feature type="domain" description="Glycosyltransferase 2-like" evidence="2">
    <location>
        <begin position="3"/>
        <end position="130"/>
    </location>
</feature>
<dbReference type="Gene3D" id="3.40.50.720">
    <property type="entry name" value="NAD(P)-binding Rossmann-like Domain"/>
    <property type="match status" value="1"/>
</dbReference>
<feature type="transmembrane region" description="Helical" evidence="1">
    <location>
        <begin position="310"/>
        <end position="334"/>
    </location>
</feature>
<dbReference type="CDD" id="cd04186">
    <property type="entry name" value="GT_2_like_c"/>
    <property type="match status" value="1"/>
</dbReference>
<dbReference type="InterPro" id="IPR003362">
    <property type="entry name" value="Bact_transf"/>
</dbReference>
<keyword evidence="1" id="KW-1133">Transmembrane helix</keyword>
<feature type="domain" description="Bacterial sugar transferase" evidence="3">
    <location>
        <begin position="584"/>
        <end position="650"/>
    </location>
</feature>
<feature type="transmembrane region" description="Helical" evidence="1">
    <location>
        <begin position="267"/>
        <end position="290"/>
    </location>
</feature>
<dbReference type="EMBL" id="JBHPEI010000018">
    <property type="protein sequence ID" value="MFC1799633.1"/>
    <property type="molecule type" value="Genomic_DNA"/>
</dbReference>
<reference evidence="4 5" key="1">
    <citation type="submission" date="2024-09" db="EMBL/GenBank/DDBJ databases">
        <authorList>
            <person name="D'Angelo T."/>
        </authorList>
    </citation>
    <scope>NUCLEOTIDE SEQUENCE [LARGE SCALE GENOMIC DNA]</scope>
    <source>
        <strain evidence="4">SAG AM-311-F02</strain>
    </source>
</reference>
<keyword evidence="5" id="KW-1185">Reference proteome</keyword>
<accession>A0ABV6YNM8</accession>
<dbReference type="SUPFAM" id="SSF53448">
    <property type="entry name" value="Nucleotide-diphospho-sugar transferases"/>
    <property type="match status" value="1"/>
</dbReference>
<protein>
    <submittedName>
        <fullName evidence="4">Glycosyltransferase</fullName>
        <ecNumber evidence="4">2.4.-.-</ecNumber>
    </submittedName>
</protein>
<dbReference type="Pfam" id="PF00535">
    <property type="entry name" value="Glycos_transf_2"/>
    <property type="match status" value="1"/>
</dbReference>
<dbReference type="PANTHER" id="PTHR43179:SF7">
    <property type="entry name" value="RHAMNOSYLTRANSFERASE WBBL"/>
    <property type="match status" value="1"/>
</dbReference>
<dbReference type="Gene3D" id="3.90.550.10">
    <property type="entry name" value="Spore Coat Polysaccharide Biosynthesis Protein SpsA, Chain A"/>
    <property type="match status" value="1"/>
</dbReference>
<sequence length="669" mass="75105">MVSVIIVSYNTRDYIRSCLASLFADFPDIVGEVIVIDNASYDGSAEMIEAEFPRVRIIRNPFNLGYAKAVNRGIKEASGAYFLVLNPDIETGSEAVTRLWEFMEKTPDAGIAAAKLLNPDGSLQMSCRTFYTIPVVLLRRTFLGKLFPNSGLSRKHLMLDWDHDSDREVDWVTGACMMIRREAYEGVGGMDERFFLYFEDVDWCYRMKKHGWKVCYAHSSEMKHHYRRESAGRLPDRKLVNHLLSTFRFYDKWSSAMHSVKRERRALGILGTVLSDVILINISFILAYFFRYLVSEIDVGGLFTKPVYTVVIYRDFLILVNIVCFFSFLYSGLYRRLSRTSFARDLVRISRAVLLSSLVIMAATYLTQTIAYSRFVVLVFWPVAALLVTTGRAVQRSLHGGLRRGLFDLRRVAIVGEDDHAVNLRQKLEAATDEGYDFVGYISPGEREFPDSMKPLIGSTDDIRSIIAEHRVHEVLVGDRKLTRQEIGAIVNAARSSGAEVKVVSEVTDMLIRGSQMDEVAGTPVVVFPLATLAGVRLFTKYVVDFTVALVGVLGLLILAPAVFIWQAVSNRNFGTWARAMGGFWQVLSGGRSLVGPRHPVSGESMKPGLTGPWRVNTGQAAKVHQDRVDMYYLQNWSVSSDLEIVLLSLRDLPDLFGTGHPSADKEGG</sequence>
<keyword evidence="4" id="KW-0328">Glycosyltransferase</keyword>
<feature type="transmembrane region" description="Helical" evidence="1">
    <location>
        <begin position="520"/>
        <end position="540"/>
    </location>
</feature>
<dbReference type="InterPro" id="IPR029044">
    <property type="entry name" value="Nucleotide-diphossugar_trans"/>
</dbReference>
<evidence type="ECO:0000259" key="3">
    <source>
        <dbReference type="Pfam" id="PF02397"/>
    </source>
</evidence>
<feature type="transmembrane region" description="Helical" evidence="1">
    <location>
        <begin position="372"/>
        <end position="394"/>
    </location>
</feature>
<dbReference type="GO" id="GO:0016757">
    <property type="term" value="F:glycosyltransferase activity"/>
    <property type="evidence" value="ECO:0007669"/>
    <property type="project" value="UniProtKB-KW"/>
</dbReference>
<evidence type="ECO:0000313" key="5">
    <source>
        <dbReference type="Proteomes" id="UP001594288"/>
    </source>
</evidence>
<evidence type="ECO:0000256" key="1">
    <source>
        <dbReference type="SAM" id="Phobius"/>
    </source>
</evidence>
<feature type="transmembrane region" description="Helical" evidence="1">
    <location>
        <begin position="346"/>
        <end position="366"/>
    </location>
</feature>
<keyword evidence="4" id="KW-0808">Transferase</keyword>
<dbReference type="Pfam" id="PF02397">
    <property type="entry name" value="Bac_transf"/>
    <property type="match status" value="1"/>
</dbReference>
<dbReference type="EC" id="2.4.-.-" evidence="4"/>
<evidence type="ECO:0000313" key="4">
    <source>
        <dbReference type="EMBL" id="MFC1799633.1"/>
    </source>
</evidence>